<keyword evidence="4" id="KW-1185">Reference proteome</keyword>
<dbReference type="Gene3D" id="3.10.400.10">
    <property type="entry name" value="Sulfate adenylyltransferase"/>
    <property type="match status" value="1"/>
</dbReference>
<gene>
    <name evidence="3" type="ordered locus">SMU_1636c</name>
</gene>
<dbReference type="PATRIC" id="fig|210007.7.peg.1459"/>
<feature type="region of interest" description="Disordered" evidence="1">
    <location>
        <begin position="1"/>
        <end position="28"/>
    </location>
</feature>
<dbReference type="eggNOG" id="COG4405">
    <property type="taxonomic scope" value="Bacteria"/>
</dbReference>
<dbReference type="EMBL" id="AE014133">
    <property type="protein sequence ID" value="AAN59276.1"/>
    <property type="molecule type" value="Genomic_DNA"/>
</dbReference>
<dbReference type="InterPro" id="IPR009326">
    <property type="entry name" value="DUF984"/>
</dbReference>
<proteinExistence type="predicted"/>
<dbReference type="PANTHER" id="PTHR39203:SF1">
    <property type="entry name" value="CYTOPLASMIC PROTEIN"/>
    <property type="match status" value="1"/>
</dbReference>
<accession>Q8DSX1</accession>
<dbReference type="OrthoDB" id="9807542at2"/>
<dbReference type="Proteomes" id="UP000002512">
    <property type="component" value="Chromosome"/>
</dbReference>
<dbReference type="AlphaFoldDB" id="Q8DSX1"/>
<dbReference type="InterPro" id="IPR015947">
    <property type="entry name" value="PUA-like_sf"/>
</dbReference>
<feature type="compositionally biased region" description="Basic and acidic residues" evidence="1">
    <location>
        <begin position="1"/>
        <end position="17"/>
    </location>
</feature>
<dbReference type="Pfam" id="PF04266">
    <property type="entry name" value="ASCH"/>
    <property type="match status" value="1"/>
</dbReference>
<evidence type="ECO:0000256" key="1">
    <source>
        <dbReference type="SAM" id="MobiDB-lite"/>
    </source>
</evidence>
<organism evidence="3 4">
    <name type="scientific">Streptococcus mutans serotype c (strain ATCC 700610 / UA159)</name>
    <dbReference type="NCBI Taxonomy" id="210007"/>
    <lineage>
        <taxon>Bacteria</taxon>
        <taxon>Bacillati</taxon>
        <taxon>Bacillota</taxon>
        <taxon>Bacilli</taxon>
        <taxon>Lactobacillales</taxon>
        <taxon>Streptococcaceae</taxon>
        <taxon>Streptococcus</taxon>
    </lineage>
</organism>
<evidence type="ECO:0000259" key="2">
    <source>
        <dbReference type="SMART" id="SM01022"/>
    </source>
</evidence>
<dbReference type="KEGG" id="smu:SMU_1636c"/>
<dbReference type="CDD" id="cd06553">
    <property type="entry name" value="ASCH_Ef3133_like"/>
    <property type="match status" value="1"/>
</dbReference>
<reference evidence="3 4" key="1">
    <citation type="journal article" date="2002" name="Proc. Natl. Acad. Sci. U.S.A.">
        <title>Genome sequence of Streptococcus mutans UA159, a cariogenic dental pathogen.</title>
        <authorList>
            <person name="Ajdic D."/>
            <person name="McShan W.M."/>
            <person name="McLaughlin R.E."/>
            <person name="Savic G."/>
            <person name="Chang J."/>
            <person name="Carson M.B."/>
            <person name="Primeaux C."/>
            <person name="Tian R."/>
            <person name="Kenton S."/>
            <person name="Jia H."/>
            <person name="Lin S."/>
            <person name="Qian Y."/>
            <person name="Li S."/>
            <person name="Zhu H."/>
            <person name="Najar F."/>
            <person name="Lai H."/>
            <person name="White J."/>
            <person name="Roe B.A."/>
            <person name="Ferretti J.J."/>
        </authorList>
    </citation>
    <scope>NUCLEOTIDE SEQUENCE [LARGE SCALE GENOMIC DNA]</scope>
    <source>
        <strain evidence="4">ATCC 700610 / UA159</strain>
    </source>
</reference>
<name>Q8DSX1_STRMU</name>
<protein>
    <recommendedName>
        <fullName evidence="2">ASCH domain-containing protein</fullName>
    </recommendedName>
</protein>
<dbReference type="SMART" id="SM01022">
    <property type="entry name" value="ASCH"/>
    <property type="match status" value="1"/>
</dbReference>
<dbReference type="HOGENOM" id="CLU_102450_0_1_9"/>
<dbReference type="PhylomeDB" id="Q8DSX1"/>
<dbReference type="InterPro" id="IPR007374">
    <property type="entry name" value="ASCH_domain"/>
</dbReference>
<feature type="domain" description="ASCH" evidence="2">
    <location>
        <begin position="61"/>
        <end position="181"/>
    </location>
</feature>
<dbReference type="SUPFAM" id="SSF88697">
    <property type="entry name" value="PUA domain-like"/>
    <property type="match status" value="1"/>
</dbReference>
<dbReference type="STRING" id="210007.SMU_1636c"/>
<evidence type="ECO:0000313" key="3">
    <source>
        <dbReference type="EMBL" id="AAN59276.1"/>
    </source>
</evidence>
<sequence length="194" mass="22333">MFPEEAETKRSKNKPEDTVCQADSNKKSDRKLMIGDKMTPQELWNQYKRVNPNIGDSIDAWQFGAEPDQLAQLVLKGVKTATASAYDLYKVDNEPLPQKDSYDVILDSQNQAICIIQIIKVSVVPFKEVSDEHAFKEGEGDRSLTWWQDSHRKIFTQWFKDAALTFKEDSLIVLEEFRCVYPHLTNKSKNAIMD</sequence>
<dbReference type="PANTHER" id="PTHR39203">
    <property type="entry name" value="CYTOPLASMIC PROTEIN-RELATED"/>
    <property type="match status" value="1"/>
</dbReference>
<evidence type="ECO:0000313" key="4">
    <source>
        <dbReference type="Proteomes" id="UP000002512"/>
    </source>
</evidence>